<name>A0A8H3M522_9GLOM</name>
<keyword evidence="2" id="KW-0548">Nucleotidyltransferase</keyword>
<accession>A0A8H3M522</accession>
<dbReference type="Proteomes" id="UP000615446">
    <property type="component" value="Unassembled WGS sequence"/>
</dbReference>
<organism evidence="2 3">
    <name type="scientific">Rhizophagus clarus</name>
    <dbReference type="NCBI Taxonomy" id="94130"/>
    <lineage>
        <taxon>Eukaryota</taxon>
        <taxon>Fungi</taxon>
        <taxon>Fungi incertae sedis</taxon>
        <taxon>Mucoromycota</taxon>
        <taxon>Glomeromycotina</taxon>
        <taxon>Glomeromycetes</taxon>
        <taxon>Glomerales</taxon>
        <taxon>Glomeraceae</taxon>
        <taxon>Rhizophagus</taxon>
    </lineage>
</organism>
<dbReference type="InterPro" id="IPR000477">
    <property type="entry name" value="RT_dom"/>
</dbReference>
<evidence type="ECO:0000313" key="3">
    <source>
        <dbReference type="Proteomes" id="UP000615446"/>
    </source>
</evidence>
<dbReference type="OrthoDB" id="2446831at2759"/>
<dbReference type="PROSITE" id="PS50878">
    <property type="entry name" value="RT_POL"/>
    <property type="match status" value="1"/>
</dbReference>
<protein>
    <submittedName>
        <fullName evidence="2">RNA-directed DNA polymerase from mobile element jockey-like</fullName>
    </submittedName>
</protein>
<sequence>MHNSPKKELWICLQDMAKAFDLVEIVLLLNVLKRIKCPPPLILFIIHLFENRKLRIITEYGLLDCFQAGDDRIDQGETISILIWRIFYDSLRVRINNDPSLSYILKDCWPNNLALNTKEYWLKVGGIAFTDDTVWITNSQTEITCIIDISNSFYQLNDIKINGNKSELLVWNSKTLKDQLQITIGLDSNIIKADTLMQYSRYLAIYIHSKADNCHVERLI</sequence>
<keyword evidence="2" id="KW-0808">Transferase</keyword>
<reference evidence="2" key="1">
    <citation type="submission" date="2019-10" db="EMBL/GenBank/DDBJ databases">
        <title>Conservation and host-specific expression of non-tandemly repeated heterogenous ribosome RNA gene in arbuscular mycorrhizal fungi.</title>
        <authorList>
            <person name="Maeda T."/>
            <person name="Kobayashi Y."/>
            <person name="Nakagawa T."/>
            <person name="Ezawa T."/>
            <person name="Yamaguchi K."/>
            <person name="Bino T."/>
            <person name="Nishimoto Y."/>
            <person name="Shigenobu S."/>
            <person name="Kawaguchi M."/>
        </authorList>
    </citation>
    <scope>NUCLEOTIDE SEQUENCE</scope>
    <source>
        <strain evidence="2">HR1</strain>
    </source>
</reference>
<gene>
    <name evidence="2" type="ORF">RCL2_002725100</name>
</gene>
<dbReference type="Pfam" id="PF00078">
    <property type="entry name" value="RVT_1"/>
    <property type="match status" value="1"/>
</dbReference>
<dbReference type="GO" id="GO:0003964">
    <property type="term" value="F:RNA-directed DNA polymerase activity"/>
    <property type="evidence" value="ECO:0007669"/>
    <property type="project" value="UniProtKB-KW"/>
</dbReference>
<proteinExistence type="predicted"/>
<dbReference type="EMBL" id="BLAL01000291">
    <property type="protein sequence ID" value="GET00809.1"/>
    <property type="molecule type" value="Genomic_DNA"/>
</dbReference>
<evidence type="ECO:0000259" key="1">
    <source>
        <dbReference type="PROSITE" id="PS50878"/>
    </source>
</evidence>
<comment type="caution">
    <text evidence="2">The sequence shown here is derived from an EMBL/GenBank/DDBJ whole genome shotgun (WGS) entry which is preliminary data.</text>
</comment>
<evidence type="ECO:0000313" key="2">
    <source>
        <dbReference type="EMBL" id="GET00809.1"/>
    </source>
</evidence>
<feature type="domain" description="Reverse transcriptase" evidence="1">
    <location>
        <begin position="1"/>
        <end position="184"/>
    </location>
</feature>
<dbReference type="AlphaFoldDB" id="A0A8H3M522"/>
<keyword evidence="2" id="KW-0695">RNA-directed DNA polymerase</keyword>